<sequence length="559" mass="61846">MDETTKMTADLIVYGKIYTADSKRSLAQAMAVADGKIIYVGDKAGAERYAGENTQVIEHDKGLVIPGMTEGHAHISSTTEIVYGVSLANKESIDDYVTAIKAYMASHPDEKVVSGSGFENGIFGSLGPTADILDDISTDVPMVMISEDHHSYWVNSKAMELVGIDETTAEVPNGVIVRYPGTSRPTGWFKEMAGNLFSAVLPEMTADNFAHAIECYQDIALSNGVTIAFEPMFDKKQNYDRRFAGYAKLNSEGKLKVTFRVGYTLEPVDDEDYVFAELSKYHEKFRYVSKIQVNTLKIFADGVVEGHTAFLRDDYADAPGDKGEPMLSQERTNAAVKRALDAGYDVHAHAIGDAAIDEVLNAYEYGQTEIDRDYRNAITHLQVMVPEHVDRMKRLGVVAVTNPYWHFRNSVYYDTLEKPFLGEERASKEYYMRSITDAGIVTSCASDFPVTVPPRTMDALHLMVNRKQPGHSEMEEMGTGETISVEDGLQALTYGGAYQNRLEKTKGSVEAGKDADFVLLDSDVLTIPKEDIYKTQVTATYICGEKVWSLGTEAPDPLR</sequence>
<evidence type="ECO:0000313" key="2">
    <source>
        <dbReference type="EMBL" id="RGS39551.1"/>
    </source>
</evidence>
<comment type="caution">
    <text evidence="2">The sequence shown here is derived from an EMBL/GenBank/DDBJ whole genome shotgun (WGS) entry which is preliminary data.</text>
</comment>
<proteinExistence type="predicted"/>
<dbReference type="SUPFAM" id="SSF51338">
    <property type="entry name" value="Composite domain of metallo-dependent hydrolases"/>
    <property type="match status" value="1"/>
</dbReference>
<dbReference type="InterPro" id="IPR013108">
    <property type="entry name" value="Amidohydro_3"/>
</dbReference>
<reference evidence="2 3" key="1">
    <citation type="submission" date="2018-08" db="EMBL/GenBank/DDBJ databases">
        <title>A genome reference for cultivated species of the human gut microbiota.</title>
        <authorList>
            <person name="Zou Y."/>
            <person name="Xue W."/>
            <person name="Luo G."/>
        </authorList>
    </citation>
    <scope>NUCLEOTIDE SEQUENCE [LARGE SCALE GENOMIC DNA]</scope>
    <source>
        <strain evidence="2 3">AF22-21</strain>
    </source>
</reference>
<name>A0A3R5WMV1_9FIRM</name>
<keyword evidence="2" id="KW-0378">Hydrolase</keyword>
<dbReference type="Proteomes" id="UP000283295">
    <property type="component" value="Unassembled WGS sequence"/>
</dbReference>
<dbReference type="OrthoDB" id="9767366at2"/>
<dbReference type="EMBL" id="QRVK01000032">
    <property type="protein sequence ID" value="RGS39551.1"/>
    <property type="molecule type" value="Genomic_DNA"/>
</dbReference>
<dbReference type="Gene3D" id="3.20.20.140">
    <property type="entry name" value="Metal-dependent hydrolases"/>
    <property type="match status" value="1"/>
</dbReference>
<gene>
    <name evidence="2" type="ORF">DWX94_10890</name>
</gene>
<accession>A0A3R5WMV1</accession>
<protein>
    <submittedName>
        <fullName evidence="2">Metal-dependent hydrolase</fullName>
    </submittedName>
</protein>
<dbReference type="InterPro" id="IPR033932">
    <property type="entry name" value="YtcJ-like"/>
</dbReference>
<evidence type="ECO:0000313" key="3">
    <source>
        <dbReference type="Proteomes" id="UP000283295"/>
    </source>
</evidence>
<dbReference type="PANTHER" id="PTHR22642:SF2">
    <property type="entry name" value="PROTEIN LONG AFTER FAR-RED 3"/>
    <property type="match status" value="1"/>
</dbReference>
<dbReference type="Pfam" id="PF07969">
    <property type="entry name" value="Amidohydro_3"/>
    <property type="match status" value="1"/>
</dbReference>
<dbReference type="InterPro" id="IPR011059">
    <property type="entry name" value="Metal-dep_hydrolase_composite"/>
</dbReference>
<dbReference type="GO" id="GO:0016810">
    <property type="term" value="F:hydrolase activity, acting on carbon-nitrogen (but not peptide) bonds"/>
    <property type="evidence" value="ECO:0007669"/>
    <property type="project" value="InterPro"/>
</dbReference>
<dbReference type="PANTHER" id="PTHR22642">
    <property type="entry name" value="IMIDAZOLONEPROPIONASE"/>
    <property type="match status" value="1"/>
</dbReference>
<evidence type="ECO:0000259" key="1">
    <source>
        <dbReference type="Pfam" id="PF07969"/>
    </source>
</evidence>
<dbReference type="InterPro" id="IPR032466">
    <property type="entry name" value="Metal_Hydrolase"/>
</dbReference>
<dbReference type="CDD" id="cd01300">
    <property type="entry name" value="YtcJ_like"/>
    <property type="match status" value="1"/>
</dbReference>
<dbReference type="Gene3D" id="2.30.40.10">
    <property type="entry name" value="Urease, subunit C, domain 1"/>
    <property type="match status" value="1"/>
</dbReference>
<dbReference type="AlphaFoldDB" id="A0A3R5WMV1"/>
<feature type="domain" description="Amidohydrolase 3" evidence="1">
    <location>
        <begin position="62"/>
        <end position="546"/>
    </location>
</feature>
<organism evidence="2 3">
    <name type="scientific">Coprococcus eutactus</name>
    <dbReference type="NCBI Taxonomy" id="33043"/>
    <lineage>
        <taxon>Bacteria</taxon>
        <taxon>Bacillati</taxon>
        <taxon>Bacillota</taxon>
        <taxon>Clostridia</taxon>
        <taxon>Lachnospirales</taxon>
        <taxon>Lachnospiraceae</taxon>
        <taxon>Coprococcus</taxon>
    </lineage>
</organism>
<dbReference type="SUPFAM" id="SSF51556">
    <property type="entry name" value="Metallo-dependent hydrolases"/>
    <property type="match status" value="1"/>
</dbReference>
<dbReference type="Gene3D" id="3.10.310.70">
    <property type="match status" value="1"/>
</dbReference>